<protein>
    <submittedName>
        <fullName evidence="6">4904_t:CDS:1</fullName>
    </submittedName>
</protein>
<dbReference type="SUPFAM" id="SSF56112">
    <property type="entry name" value="Protein kinase-like (PK-like)"/>
    <property type="match status" value="2"/>
</dbReference>
<evidence type="ECO:0000256" key="2">
    <source>
        <dbReference type="ARBA" id="ARBA00022741"/>
    </source>
</evidence>
<evidence type="ECO:0000256" key="4">
    <source>
        <dbReference type="ARBA" id="ARBA00022840"/>
    </source>
</evidence>
<evidence type="ECO:0000313" key="7">
    <source>
        <dbReference type="Proteomes" id="UP000789375"/>
    </source>
</evidence>
<dbReference type="Gene3D" id="1.10.510.10">
    <property type="entry name" value="Transferase(Phosphotransferase) domain 1"/>
    <property type="match status" value="1"/>
</dbReference>
<keyword evidence="1" id="KW-0808">Transferase</keyword>
<dbReference type="GO" id="GO:0005524">
    <property type="term" value="F:ATP binding"/>
    <property type="evidence" value="ECO:0007669"/>
    <property type="project" value="UniProtKB-KW"/>
</dbReference>
<keyword evidence="3" id="KW-0418">Kinase</keyword>
<accession>A0A9N9DL80</accession>
<evidence type="ECO:0000259" key="5">
    <source>
        <dbReference type="PROSITE" id="PS50011"/>
    </source>
</evidence>
<keyword evidence="4" id="KW-0067">ATP-binding</keyword>
<gene>
    <name evidence="6" type="ORF">FMOSSE_LOCUS10932</name>
</gene>
<evidence type="ECO:0000256" key="1">
    <source>
        <dbReference type="ARBA" id="ARBA00022679"/>
    </source>
</evidence>
<feature type="domain" description="Protein kinase" evidence="5">
    <location>
        <begin position="1"/>
        <end position="94"/>
    </location>
</feature>
<dbReference type="Pfam" id="PF07714">
    <property type="entry name" value="PK_Tyr_Ser-Thr"/>
    <property type="match status" value="1"/>
</dbReference>
<dbReference type="GO" id="GO:0004674">
    <property type="term" value="F:protein serine/threonine kinase activity"/>
    <property type="evidence" value="ECO:0007669"/>
    <property type="project" value="TreeGrafter"/>
</dbReference>
<feature type="non-terminal residue" evidence="6">
    <location>
        <position position="1216"/>
    </location>
</feature>
<dbReference type="PROSITE" id="PS50011">
    <property type="entry name" value="PROTEIN_KINASE_DOM"/>
    <property type="match status" value="1"/>
</dbReference>
<comment type="caution">
    <text evidence="6">The sequence shown here is derived from an EMBL/GenBank/DDBJ whole genome shotgun (WGS) entry which is preliminary data.</text>
</comment>
<evidence type="ECO:0000256" key="3">
    <source>
        <dbReference type="ARBA" id="ARBA00022777"/>
    </source>
</evidence>
<dbReference type="InterPro" id="IPR051681">
    <property type="entry name" value="Ser/Thr_Kinases-Pseudokinases"/>
</dbReference>
<keyword evidence="7" id="KW-1185">Reference proteome</keyword>
<dbReference type="AlphaFoldDB" id="A0A9N9DL80"/>
<dbReference type="InterPro" id="IPR000719">
    <property type="entry name" value="Prot_kinase_dom"/>
</dbReference>
<name>A0A9N9DL80_FUNMO</name>
<dbReference type="InterPro" id="IPR001245">
    <property type="entry name" value="Ser-Thr/Tyr_kinase_cat_dom"/>
</dbReference>
<keyword evidence="2" id="KW-0547">Nucleotide-binding</keyword>
<evidence type="ECO:0000313" key="6">
    <source>
        <dbReference type="EMBL" id="CAG8639890.1"/>
    </source>
</evidence>
<sequence>MCFDGRQIGKNTLNEKSDIYSVGILFWELSSGIKPFAKKEYDLFLVMEIACGSRECIVEGTPKEYSNLYTKCWDEDQDMRPTIQEVVTNLKSMISSLNANNQMDLDLSPKQQTIQQFKLNHGLFLDGYSMKHSKHAVVSDDGELDISLYNGQPLVYTFINDHKSRTNLLAIYPDNININKDLKPSDICILFPVAEITYNAESLKSFLSFMYDDDEKLHEMYGHLFSRKVLVGGKLFIDDFKSDSTQIDAYKSHLTWAYDSAKYNKENSFITIDFFPKIRTSDGKELNTLDKLAVWMDDLYQKNVVDIISYNSLIPISDLRSNKSLEDTLVDKQPEIANFKEKLSLEEWIEDSMYIKLTKWVKDFHILQGLSINKHFELEIRKRKAINLIKFPFVYASGNAYSDLKVIKPKTNLEEFLISNNIYSANNLGSFPFMKSCIESDDLSYLGYTHLLVKCEKYRILLNENDIKPSEEFKQAIETALDDMKPFACLKDVFDEYGHFIPLNIVLGKSLKNILPNTASPELSEQVDLGSLEFGSLKSHLDKIKFSYLLTQKGNVIKKDELSNWIQNTNNYLEIIEYDKIISLYKILGEVQRNKIDVILNEQDNFKIIMTGIVDLKDLNINNTEHYKRINIEPSLEDENYQVFGSIMFNNGLKSEIFVSFGLCDFNGFSVMIKTLKDQNIKITECSILWMIIGKPSKLSVFSPKNRELQLVYFTKSITLQPDLYYYSVETSNQLSRGYTVFVNAYLSTKYYEPINIKLDKWSKNYIYFQICTNTNLNHSSLDDADCMDSLTKIDVQICILSSDYKTLNLDIGGNNCCLNLIGYTLDERNFNKKNVKEQLDLKDERQNIIQVILERNIVTDTESNNAYAENFDNDENKMQIIKNRICSYCDEELIEKQCKKCDSPYRISEGWTSGDVRIDTFIKNTMYKARNGGRWLEWISFDRFTNIELYEDGFDKVYLALWLDGRDNYLEQNGSLKNEPQPVKVFLKQFNLSADCLNEIKNHWEFFNIEFAISSKFYGMSKHPETQEFIMVTHYGNQKSLRTLFENDKNLLWKQKIEILRDTSKKLRNLHTPEFGKGTPKIYKDFVNQCINANPDQRPTAKNLYKQFKVWYNCIIGLAEYKDCGETVKSAFSNADNYNDDGVKADDEIVKVNYFKSPLMSSTAISFNNSMQSINRDSKYPRTKVSLDDSVMDVDANSTPSLSLYHSSCPSPSNP</sequence>
<proteinExistence type="predicted"/>
<dbReference type="Proteomes" id="UP000789375">
    <property type="component" value="Unassembled WGS sequence"/>
</dbReference>
<dbReference type="PANTHER" id="PTHR44329">
    <property type="entry name" value="SERINE/THREONINE-PROTEIN KINASE TNNI3K-RELATED"/>
    <property type="match status" value="1"/>
</dbReference>
<reference evidence="6" key="1">
    <citation type="submission" date="2021-06" db="EMBL/GenBank/DDBJ databases">
        <authorList>
            <person name="Kallberg Y."/>
            <person name="Tangrot J."/>
            <person name="Rosling A."/>
        </authorList>
    </citation>
    <scope>NUCLEOTIDE SEQUENCE</scope>
    <source>
        <strain evidence="6">87-6 pot B 2015</strain>
    </source>
</reference>
<organism evidence="6 7">
    <name type="scientific">Funneliformis mosseae</name>
    <name type="common">Endomycorrhizal fungus</name>
    <name type="synonym">Glomus mosseae</name>
    <dbReference type="NCBI Taxonomy" id="27381"/>
    <lineage>
        <taxon>Eukaryota</taxon>
        <taxon>Fungi</taxon>
        <taxon>Fungi incertae sedis</taxon>
        <taxon>Mucoromycota</taxon>
        <taxon>Glomeromycotina</taxon>
        <taxon>Glomeromycetes</taxon>
        <taxon>Glomerales</taxon>
        <taxon>Glomeraceae</taxon>
        <taxon>Funneliformis</taxon>
    </lineage>
</organism>
<dbReference type="InterPro" id="IPR011009">
    <property type="entry name" value="Kinase-like_dom_sf"/>
</dbReference>
<dbReference type="EMBL" id="CAJVPP010003912">
    <property type="protein sequence ID" value="CAG8639890.1"/>
    <property type="molecule type" value="Genomic_DNA"/>
</dbReference>
<dbReference type="PANTHER" id="PTHR44329:SF288">
    <property type="entry name" value="MITOGEN-ACTIVATED PROTEIN KINASE KINASE KINASE 20"/>
    <property type="match status" value="1"/>
</dbReference>